<dbReference type="AlphaFoldDB" id="A0A0G2AW32"/>
<name>A0A0G2AW32_9BACT</name>
<feature type="region of interest" description="Disordered" evidence="1">
    <location>
        <begin position="65"/>
        <end position="87"/>
    </location>
</feature>
<gene>
    <name evidence="2" type="ORF">UY98_C0040G0012</name>
</gene>
<sequence>MARETALEVACPELACGEPEPEVVDDACVEDAEVVSVCADAPGPPEPAELLAPEDASLVVPGEIVAAPSSPPTPHSPPPSSQVCTSGFAALSSDSGAGGGFSGGACGAGGVLQA</sequence>
<feature type="compositionally biased region" description="Pro residues" evidence="1">
    <location>
        <begin position="69"/>
        <end position="80"/>
    </location>
</feature>
<reference evidence="2 3" key="1">
    <citation type="journal article" date="2015" name="Nature">
        <title>rRNA introns, odd ribosomes, and small enigmatic genomes across a large radiation of phyla.</title>
        <authorList>
            <person name="Brown C.T."/>
            <person name="Hug L.A."/>
            <person name="Thomas B.C."/>
            <person name="Sharon I."/>
            <person name="Castelle C.J."/>
            <person name="Singh A."/>
            <person name="Wilkins M.J."/>
            <person name="Williams K.H."/>
            <person name="Banfield J.F."/>
        </authorList>
    </citation>
    <scope>NUCLEOTIDE SEQUENCE [LARGE SCALE GENOMIC DNA]</scope>
</reference>
<organism evidence="2 3">
    <name type="scientific">Candidatus Kaiserbacteria bacterium GW2011_GWA2_58_9</name>
    <dbReference type="NCBI Taxonomy" id="1618672"/>
    <lineage>
        <taxon>Bacteria</taxon>
        <taxon>Candidatus Kaiseribacteriota</taxon>
    </lineage>
</organism>
<dbReference type="Proteomes" id="UP000034789">
    <property type="component" value="Unassembled WGS sequence"/>
</dbReference>
<proteinExistence type="predicted"/>
<evidence type="ECO:0000313" key="3">
    <source>
        <dbReference type="Proteomes" id="UP000034789"/>
    </source>
</evidence>
<evidence type="ECO:0000313" key="2">
    <source>
        <dbReference type="EMBL" id="KKW45702.1"/>
    </source>
</evidence>
<protein>
    <submittedName>
        <fullName evidence="2">Uncharacterized protein</fullName>
    </submittedName>
</protein>
<comment type="caution">
    <text evidence="2">The sequence shown here is derived from an EMBL/GenBank/DDBJ whole genome shotgun (WGS) entry which is preliminary data.</text>
</comment>
<evidence type="ECO:0000256" key="1">
    <source>
        <dbReference type="SAM" id="MobiDB-lite"/>
    </source>
</evidence>
<dbReference type="EMBL" id="LCSD01000040">
    <property type="protein sequence ID" value="KKW45702.1"/>
    <property type="molecule type" value="Genomic_DNA"/>
</dbReference>
<accession>A0A0G2AW32</accession>